<evidence type="ECO:0000313" key="1">
    <source>
        <dbReference type="EMBL" id="GBN77758.1"/>
    </source>
</evidence>
<name>A0A4Y2RPY7_ARAVE</name>
<evidence type="ECO:0000313" key="2">
    <source>
        <dbReference type="Proteomes" id="UP000499080"/>
    </source>
</evidence>
<organism evidence="1 2">
    <name type="scientific">Araneus ventricosus</name>
    <name type="common">Orbweaver spider</name>
    <name type="synonym">Epeira ventricosa</name>
    <dbReference type="NCBI Taxonomy" id="182803"/>
    <lineage>
        <taxon>Eukaryota</taxon>
        <taxon>Metazoa</taxon>
        <taxon>Ecdysozoa</taxon>
        <taxon>Arthropoda</taxon>
        <taxon>Chelicerata</taxon>
        <taxon>Arachnida</taxon>
        <taxon>Araneae</taxon>
        <taxon>Araneomorphae</taxon>
        <taxon>Entelegynae</taxon>
        <taxon>Araneoidea</taxon>
        <taxon>Araneidae</taxon>
        <taxon>Araneus</taxon>
    </lineage>
</organism>
<dbReference type="AlphaFoldDB" id="A0A4Y2RPY7"/>
<dbReference type="EMBL" id="BGPR01017942">
    <property type="protein sequence ID" value="GBN77758.1"/>
    <property type="molecule type" value="Genomic_DNA"/>
</dbReference>
<sequence length="104" mass="11843">MKFCTLAYSQCQYSILIFSEPNYKVCPNEKETTVICKEIDIDTLIPVRRKGVDGFSVETGVRQTKHQFSPSSDSLTLLGHPLCTNFAITKLFVDYVMHNSLAYR</sequence>
<accession>A0A4Y2RPY7</accession>
<gene>
    <name evidence="1" type="ORF">AVEN_69538_1</name>
</gene>
<keyword evidence="2" id="KW-1185">Reference proteome</keyword>
<dbReference type="Proteomes" id="UP000499080">
    <property type="component" value="Unassembled WGS sequence"/>
</dbReference>
<reference evidence="1 2" key="1">
    <citation type="journal article" date="2019" name="Sci. Rep.">
        <title>Orb-weaving spider Araneus ventricosus genome elucidates the spidroin gene catalogue.</title>
        <authorList>
            <person name="Kono N."/>
            <person name="Nakamura H."/>
            <person name="Ohtoshi R."/>
            <person name="Moran D.A.P."/>
            <person name="Shinohara A."/>
            <person name="Yoshida Y."/>
            <person name="Fujiwara M."/>
            <person name="Mori M."/>
            <person name="Tomita M."/>
            <person name="Arakawa K."/>
        </authorList>
    </citation>
    <scope>NUCLEOTIDE SEQUENCE [LARGE SCALE GENOMIC DNA]</scope>
</reference>
<comment type="caution">
    <text evidence="1">The sequence shown here is derived from an EMBL/GenBank/DDBJ whole genome shotgun (WGS) entry which is preliminary data.</text>
</comment>
<proteinExistence type="predicted"/>
<protein>
    <submittedName>
        <fullName evidence="1">Uncharacterized protein</fullName>
    </submittedName>
</protein>